<comment type="caution">
    <text evidence="1">The sequence shown here is derived from an EMBL/GenBank/DDBJ whole genome shotgun (WGS) entry which is preliminary data.</text>
</comment>
<dbReference type="Gene3D" id="3.30.200.20">
    <property type="entry name" value="Phosphorylase Kinase, domain 1"/>
    <property type="match status" value="1"/>
</dbReference>
<dbReference type="AlphaFoldDB" id="A0A397VGM6"/>
<evidence type="ECO:0008006" key="3">
    <source>
        <dbReference type="Google" id="ProtNLM"/>
    </source>
</evidence>
<dbReference type="Proteomes" id="UP000266673">
    <property type="component" value="Unassembled WGS sequence"/>
</dbReference>
<dbReference type="InterPro" id="IPR011009">
    <property type="entry name" value="Kinase-like_dom_sf"/>
</dbReference>
<reference evidence="1 2" key="1">
    <citation type="submission" date="2018-06" db="EMBL/GenBank/DDBJ databases">
        <title>Comparative genomics reveals the genomic features of Rhizophagus irregularis, R. cerebriforme, R. diaphanum and Gigaspora rosea, and their symbiotic lifestyle signature.</title>
        <authorList>
            <person name="Morin E."/>
            <person name="San Clemente H."/>
            <person name="Chen E.C.H."/>
            <person name="De La Providencia I."/>
            <person name="Hainaut M."/>
            <person name="Kuo A."/>
            <person name="Kohler A."/>
            <person name="Murat C."/>
            <person name="Tang N."/>
            <person name="Roy S."/>
            <person name="Loubradou J."/>
            <person name="Henrissat B."/>
            <person name="Grigoriev I.V."/>
            <person name="Corradi N."/>
            <person name="Roux C."/>
            <person name="Martin F.M."/>
        </authorList>
    </citation>
    <scope>NUCLEOTIDE SEQUENCE [LARGE SCALE GENOMIC DNA]</scope>
    <source>
        <strain evidence="1 2">DAOM 194757</strain>
    </source>
</reference>
<dbReference type="SUPFAM" id="SSF56112">
    <property type="entry name" value="Protein kinase-like (PK-like)"/>
    <property type="match status" value="1"/>
</dbReference>
<evidence type="ECO:0000313" key="1">
    <source>
        <dbReference type="EMBL" id="RIB19043.1"/>
    </source>
</evidence>
<dbReference type="OrthoDB" id="10264738at2759"/>
<proteinExistence type="predicted"/>
<sequence>MHESWCSTCDPEIMIRKCTCGNKYVDCCIKEFQLRTSKYENVIEWIPFNKLSITNKIGEGGFGCVYFATWSDGKRKIENLYSNSRNRLIKFLLDPAGYQL</sequence>
<evidence type="ECO:0000313" key="2">
    <source>
        <dbReference type="Proteomes" id="UP000266673"/>
    </source>
</evidence>
<organism evidence="1 2">
    <name type="scientific">Gigaspora rosea</name>
    <dbReference type="NCBI Taxonomy" id="44941"/>
    <lineage>
        <taxon>Eukaryota</taxon>
        <taxon>Fungi</taxon>
        <taxon>Fungi incertae sedis</taxon>
        <taxon>Mucoromycota</taxon>
        <taxon>Glomeromycotina</taxon>
        <taxon>Glomeromycetes</taxon>
        <taxon>Diversisporales</taxon>
        <taxon>Gigasporaceae</taxon>
        <taxon>Gigaspora</taxon>
    </lineage>
</organism>
<accession>A0A397VGM6</accession>
<keyword evidence="2" id="KW-1185">Reference proteome</keyword>
<dbReference type="EMBL" id="QKWP01000499">
    <property type="protein sequence ID" value="RIB19043.1"/>
    <property type="molecule type" value="Genomic_DNA"/>
</dbReference>
<gene>
    <name evidence="1" type="ORF">C2G38_2182898</name>
</gene>
<protein>
    <recommendedName>
        <fullName evidence="3">Protein kinase domain-containing protein</fullName>
    </recommendedName>
</protein>
<name>A0A397VGM6_9GLOM</name>